<name>A0A6C2YMQ2_9BACT</name>
<dbReference type="SUPFAM" id="SSF51161">
    <property type="entry name" value="Trimeric LpxA-like enzymes"/>
    <property type="match status" value="1"/>
</dbReference>
<dbReference type="EMBL" id="LR586016">
    <property type="protein sequence ID" value="VIP02716.1"/>
    <property type="molecule type" value="Genomic_DNA"/>
</dbReference>
<protein>
    <recommendedName>
        <fullName evidence="3">Gamma carbonic anhydrase family protein</fullName>
    </recommendedName>
</protein>
<dbReference type="Pfam" id="PF00132">
    <property type="entry name" value="Hexapep"/>
    <property type="match status" value="1"/>
</dbReference>
<evidence type="ECO:0000313" key="1">
    <source>
        <dbReference type="EMBL" id="VIP02716.1"/>
    </source>
</evidence>
<dbReference type="Gene3D" id="2.160.10.10">
    <property type="entry name" value="Hexapeptide repeat proteins"/>
    <property type="match status" value="1"/>
</dbReference>
<evidence type="ECO:0008006" key="3">
    <source>
        <dbReference type="Google" id="ProtNLM"/>
    </source>
</evidence>
<dbReference type="CDD" id="cd04645">
    <property type="entry name" value="LbH_gamma_CA_like"/>
    <property type="match status" value="1"/>
</dbReference>
<dbReference type="FunCoup" id="A0A6C2YMQ2">
    <property type="interactions" value="56"/>
</dbReference>
<evidence type="ECO:0000313" key="2">
    <source>
        <dbReference type="Proteomes" id="UP000464378"/>
    </source>
</evidence>
<keyword evidence="2" id="KW-1185">Reference proteome</keyword>
<dbReference type="Proteomes" id="UP000464378">
    <property type="component" value="Chromosome"/>
</dbReference>
<dbReference type="InterPro" id="IPR047324">
    <property type="entry name" value="LbH_gamma_CA-like"/>
</dbReference>
<dbReference type="AlphaFoldDB" id="A0A6C2YMQ2"/>
<dbReference type="PANTHER" id="PTHR13061:SF29">
    <property type="entry name" value="GAMMA CARBONIC ANHYDRASE-LIKE 1, MITOCHONDRIAL-RELATED"/>
    <property type="match status" value="1"/>
</dbReference>
<organism evidence="1">
    <name type="scientific">Tuwongella immobilis</name>
    <dbReference type="NCBI Taxonomy" id="692036"/>
    <lineage>
        <taxon>Bacteria</taxon>
        <taxon>Pseudomonadati</taxon>
        <taxon>Planctomycetota</taxon>
        <taxon>Planctomycetia</taxon>
        <taxon>Gemmatales</taxon>
        <taxon>Gemmataceae</taxon>
        <taxon>Tuwongella</taxon>
    </lineage>
</organism>
<dbReference type="RefSeq" id="WP_162657863.1">
    <property type="nucleotide sequence ID" value="NZ_LR593887.1"/>
</dbReference>
<dbReference type="KEGG" id="tim:GMBLW1_12440"/>
<proteinExistence type="predicted"/>
<dbReference type="InterPro" id="IPR011004">
    <property type="entry name" value="Trimer_LpxA-like_sf"/>
</dbReference>
<dbReference type="InterPro" id="IPR001451">
    <property type="entry name" value="Hexapep"/>
</dbReference>
<reference evidence="1" key="1">
    <citation type="submission" date="2019-04" db="EMBL/GenBank/DDBJ databases">
        <authorList>
            <consortium name="Science for Life Laboratories"/>
        </authorList>
    </citation>
    <scope>NUCLEOTIDE SEQUENCE</scope>
    <source>
        <strain evidence="1">MBLW1</strain>
    </source>
</reference>
<dbReference type="InterPro" id="IPR050484">
    <property type="entry name" value="Transf_Hexapept/Carb_Anhydrase"/>
</dbReference>
<gene>
    <name evidence="1" type="ORF">GMBLW1_12440</name>
</gene>
<dbReference type="InParanoid" id="A0A6C2YMQ2"/>
<accession>A0A6C2YMQ2</accession>
<sequence length="170" mass="18421">MRKIGLVYLAENVVVTGDTRLDAGVNLWFGTVIRGDLATIHLAENVNIQDGCVLHTDFDVSLTLEPGVVVGHSAVIHGTRIGAGSLIAMGARVLSGVELGEECIVAAGAVVPEGKRFPPRSMIMGIPGKVVREVREEEIARVRMINQRYRELAQRYVDGEMAWPYGKPST</sequence>
<dbReference type="PANTHER" id="PTHR13061">
    <property type="entry name" value="DYNACTIN SUBUNIT P25"/>
    <property type="match status" value="1"/>
</dbReference>
<dbReference type="EMBL" id="LR593887">
    <property type="protein sequence ID" value="VTS02239.1"/>
    <property type="molecule type" value="Genomic_DNA"/>
</dbReference>